<dbReference type="InterPro" id="IPR012910">
    <property type="entry name" value="Plug_dom"/>
</dbReference>
<feature type="domain" description="TonB-dependent receptor plug" evidence="13">
    <location>
        <begin position="44"/>
        <end position="155"/>
    </location>
</feature>
<dbReference type="Gene3D" id="2.40.170.20">
    <property type="entry name" value="TonB-dependent receptor, beta-barrel domain"/>
    <property type="match status" value="1"/>
</dbReference>
<dbReference type="InterPro" id="IPR039426">
    <property type="entry name" value="TonB-dep_rcpt-like"/>
</dbReference>
<evidence type="ECO:0000256" key="2">
    <source>
        <dbReference type="ARBA" id="ARBA00022448"/>
    </source>
</evidence>
<dbReference type="SUPFAM" id="SSF56935">
    <property type="entry name" value="Porins"/>
    <property type="match status" value="1"/>
</dbReference>
<evidence type="ECO:0000256" key="7">
    <source>
        <dbReference type="ARBA" id="ARBA00023136"/>
    </source>
</evidence>
<accession>U7D6V9</accession>
<evidence type="ECO:0000256" key="10">
    <source>
        <dbReference type="PROSITE-ProRule" id="PRU01360"/>
    </source>
</evidence>
<sequence>MKRFFPVVFTLLCTVITVLYSQESKPEKLDDMVISATRSEIQAADAPQNIRVITAEEIQESPYETVEEIVQNTPGMYNFRHRFLNQNGIISPLQMRGTGKNRVLFLIDGIPQNDNFNNTIAWVGWGHIPKEAIKRIEVVRGPSSALYGSEGLGGAIHIITKDGAEERKTALTGKAGSGSTLGGSSVHSQQAGDFSFVASANYSQSDGFYVTKDPGENDEKRYRDDIRLFGKLGYDISEEAHISAAGLFYNQEGGQGTPGEYTEIMLDQYWLNYSHSLDKLDISTTLFLNRADKETQKVDRNFDPQFVEDFDGSYTWGGDFQATFTDLSPVTLTTGAAYKNSFMAYDVTYLTDDERREGAEGMQQFAAPFVSATMSTLYGRLIFTVGGRYDWIQTKDGANWDTHRAWDIGETGGFDREYDERTDDNISPSLGVVWHTTPNTTLKSSAGIGFRAPSLFEMYKVHVRGQGSSFTRSNPDLSPEKIYSYDIGAEHFFMDNLLGKLTFYQSRGTDYIGSKFIEEDTDAGIRYSQRDNISEVDIYGFEIELDWQPFEELSIQSGYTYNNSKIKSDEDQPDLEGNYLEHDPQHKGNFRVSYHNDRIVNATLNAAVYGDKYYDLENTMKSDAYWSLDGTLSRTFLERFTARLAVENILDEQNVIFQRMRAGEIQQTVDPGRILTASLTYQF</sequence>
<evidence type="ECO:0000256" key="11">
    <source>
        <dbReference type="RuleBase" id="RU003357"/>
    </source>
</evidence>
<keyword evidence="6 11" id="KW-0798">TonB box</keyword>
<feature type="domain" description="TonB-dependent receptor-like beta-barrel" evidence="12">
    <location>
        <begin position="222"/>
        <end position="649"/>
    </location>
</feature>
<evidence type="ECO:0000256" key="1">
    <source>
        <dbReference type="ARBA" id="ARBA00004571"/>
    </source>
</evidence>
<dbReference type="InterPro" id="IPR000531">
    <property type="entry name" value="Beta-barrel_TonB"/>
</dbReference>
<dbReference type="Pfam" id="PF07715">
    <property type="entry name" value="Plug"/>
    <property type="match status" value="1"/>
</dbReference>
<comment type="caution">
    <text evidence="14">The sequence shown here is derived from an EMBL/GenBank/DDBJ whole genome shotgun (WGS) entry which is preliminary data.</text>
</comment>
<keyword evidence="4 10" id="KW-0812">Transmembrane</keyword>
<comment type="similarity">
    <text evidence="10 11">Belongs to the TonB-dependent receptor family.</text>
</comment>
<evidence type="ECO:0000256" key="4">
    <source>
        <dbReference type="ARBA" id="ARBA00022692"/>
    </source>
</evidence>
<dbReference type="OrthoDB" id="9763670at2"/>
<dbReference type="GO" id="GO:0044718">
    <property type="term" value="P:siderophore transmembrane transport"/>
    <property type="evidence" value="ECO:0007669"/>
    <property type="project" value="TreeGrafter"/>
</dbReference>
<evidence type="ECO:0000256" key="9">
    <source>
        <dbReference type="ARBA" id="ARBA00023237"/>
    </source>
</evidence>
<dbReference type="PROSITE" id="PS52016">
    <property type="entry name" value="TONB_DEPENDENT_REC_3"/>
    <property type="match status" value="1"/>
</dbReference>
<evidence type="ECO:0000256" key="3">
    <source>
        <dbReference type="ARBA" id="ARBA00022452"/>
    </source>
</evidence>
<dbReference type="STRING" id="1313304.CALK_1329"/>
<dbReference type="InterPro" id="IPR036942">
    <property type="entry name" value="Beta-barrel_TonB_sf"/>
</dbReference>
<dbReference type="GO" id="GO:0015344">
    <property type="term" value="F:siderophore uptake transmembrane transporter activity"/>
    <property type="evidence" value="ECO:0007669"/>
    <property type="project" value="TreeGrafter"/>
</dbReference>
<organism evidence="14 15">
    <name type="scientific">Chitinivibrio alkaliphilus ACht1</name>
    <dbReference type="NCBI Taxonomy" id="1313304"/>
    <lineage>
        <taxon>Bacteria</taxon>
        <taxon>Pseudomonadati</taxon>
        <taxon>Fibrobacterota</taxon>
        <taxon>Chitinivibrionia</taxon>
        <taxon>Chitinivibrionales</taxon>
        <taxon>Chitinivibrionaceae</taxon>
        <taxon>Chitinivibrio</taxon>
    </lineage>
</organism>
<comment type="subcellular location">
    <subcellularLocation>
        <location evidence="1 10">Cell outer membrane</location>
        <topology evidence="1 10">Multi-pass membrane protein</topology>
    </subcellularLocation>
</comment>
<name>U7D6V9_9BACT</name>
<dbReference type="PANTHER" id="PTHR30069">
    <property type="entry name" value="TONB-DEPENDENT OUTER MEMBRANE RECEPTOR"/>
    <property type="match status" value="1"/>
</dbReference>
<evidence type="ECO:0000256" key="5">
    <source>
        <dbReference type="ARBA" id="ARBA00022729"/>
    </source>
</evidence>
<keyword evidence="8 14" id="KW-0675">Receptor</keyword>
<protein>
    <submittedName>
        <fullName evidence="14">TonB-dependent receptor</fullName>
    </submittedName>
</protein>
<dbReference type="CDD" id="cd01347">
    <property type="entry name" value="ligand_gated_channel"/>
    <property type="match status" value="1"/>
</dbReference>
<evidence type="ECO:0000256" key="6">
    <source>
        <dbReference type="ARBA" id="ARBA00023077"/>
    </source>
</evidence>
<keyword evidence="2 10" id="KW-0813">Transport</keyword>
<gene>
    <name evidence="14" type="ORF">CALK_1329</name>
</gene>
<keyword evidence="5" id="KW-0732">Signal</keyword>
<evidence type="ECO:0000259" key="13">
    <source>
        <dbReference type="Pfam" id="PF07715"/>
    </source>
</evidence>
<dbReference type="GO" id="GO:0009279">
    <property type="term" value="C:cell outer membrane"/>
    <property type="evidence" value="ECO:0007669"/>
    <property type="project" value="UniProtKB-SubCell"/>
</dbReference>
<evidence type="ECO:0000313" key="15">
    <source>
        <dbReference type="Proteomes" id="UP000017148"/>
    </source>
</evidence>
<dbReference type="eggNOG" id="COG4771">
    <property type="taxonomic scope" value="Bacteria"/>
</dbReference>
<dbReference type="AlphaFoldDB" id="U7D6V9"/>
<dbReference type="RefSeq" id="WP_022636796.1">
    <property type="nucleotide sequence ID" value="NZ_ASJR01000010.1"/>
</dbReference>
<dbReference type="EMBL" id="ASJR01000010">
    <property type="protein sequence ID" value="ERP31673.1"/>
    <property type="molecule type" value="Genomic_DNA"/>
</dbReference>
<dbReference type="InterPro" id="IPR037066">
    <property type="entry name" value="Plug_dom_sf"/>
</dbReference>
<evidence type="ECO:0000313" key="14">
    <source>
        <dbReference type="EMBL" id="ERP31673.1"/>
    </source>
</evidence>
<proteinExistence type="inferred from homology"/>
<dbReference type="Gene3D" id="2.170.130.10">
    <property type="entry name" value="TonB-dependent receptor, plug domain"/>
    <property type="match status" value="1"/>
</dbReference>
<evidence type="ECO:0000256" key="8">
    <source>
        <dbReference type="ARBA" id="ARBA00023170"/>
    </source>
</evidence>
<keyword evidence="15" id="KW-1185">Reference proteome</keyword>
<keyword evidence="7 10" id="KW-0472">Membrane</keyword>
<dbReference type="Pfam" id="PF00593">
    <property type="entry name" value="TonB_dep_Rec_b-barrel"/>
    <property type="match status" value="1"/>
</dbReference>
<keyword evidence="3 10" id="KW-1134">Transmembrane beta strand</keyword>
<keyword evidence="9 10" id="KW-0998">Cell outer membrane</keyword>
<evidence type="ECO:0000259" key="12">
    <source>
        <dbReference type="Pfam" id="PF00593"/>
    </source>
</evidence>
<dbReference type="Proteomes" id="UP000017148">
    <property type="component" value="Unassembled WGS sequence"/>
</dbReference>
<dbReference type="PANTHER" id="PTHR30069:SF29">
    <property type="entry name" value="HEMOGLOBIN AND HEMOGLOBIN-HAPTOGLOBIN-BINDING PROTEIN 1-RELATED"/>
    <property type="match status" value="1"/>
</dbReference>
<reference evidence="14 15" key="1">
    <citation type="journal article" date="2013" name="Environ. Microbiol.">
        <title>Genome analysis of Chitinivibrio alkaliphilus gen. nov., sp. nov., a novel extremely haloalkaliphilic anaerobic chitinolytic bacterium from the candidate phylum Termite Group 3.</title>
        <authorList>
            <person name="Sorokin D.Y."/>
            <person name="Gumerov V.M."/>
            <person name="Rakitin A.L."/>
            <person name="Beletsky A.V."/>
            <person name="Damste J.S."/>
            <person name="Muyzer G."/>
            <person name="Mardanov A.V."/>
            <person name="Ravin N.V."/>
        </authorList>
    </citation>
    <scope>NUCLEOTIDE SEQUENCE [LARGE SCALE GENOMIC DNA]</scope>
    <source>
        <strain evidence="14 15">ACht1</strain>
    </source>
</reference>